<accession>A0A2T0AEV2</accession>
<evidence type="ECO:0000313" key="3">
    <source>
        <dbReference type="Proteomes" id="UP000239560"/>
    </source>
</evidence>
<comment type="caution">
    <text evidence="2">The sequence shown here is derived from an EMBL/GenBank/DDBJ whole genome shotgun (WGS) entry which is preliminary data.</text>
</comment>
<dbReference type="InterPro" id="IPR008775">
    <property type="entry name" value="Phytyl_CoA_dOase-like"/>
</dbReference>
<feature type="region of interest" description="Disordered" evidence="1">
    <location>
        <begin position="1"/>
        <end position="31"/>
    </location>
</feature>
<dbReference type="Gene3D" id="2.60.120.620">
    <property type="entry name" value="q2cbj1_9rhob like domain"/>
    <property type="match status" value="1"/>
</dbReference>
<dbReference type="PANTHER" id="PTHR31630:SF7">
    <property type="entry name" value="PHYTANOYL-COA DIOXYGENASE"/>
    <property type="match status" value="1"/>
</dbReference>
<evidence type="ECO:0008006" key="4">
    <source>
        <dbReference type="Google" id="ProtNLM"/>
    </source>
</evidence>
<dbReference type="Proteomes" id="UP000239560">
    <property type="component" value="Unassembled WGS sequence"/>
</dbReference>
<evidence type="ECO:0000313" key="2">
    <source>
        <dbReference type="EMBL" id="PRQ76546.1"/>
    </source>
</evidence>
<dbReference type="EMBL" id="LCTV02000002">
    <property type="protein sequence ID" value="PRQ76546.1"/>
    <property type="molecule type" value="Genomic_DNA"/>
</dbReference>
<feature type="compositionally biased region" description="Basic and acidic residues" evidence="1">
    <location>
        <begin position="22"/>
        <end position="31"/>
    </location>
</feature>
<sequence length="392" mass="44441">MEPKSARRGQQIVRSGIPATSEPHDFAADDRGSTPLPLQLLHTRTSPAQATMPIPNPANTTHDTPELDCIDFSGKTVYGDFRDDIVRDGFAVVKNALSPERAQHYVQEIHQWLEDFGLGYKRDDPSTIKEECLPIIHQKGLLQAYGIPHESFTWGVRSEPGVIGVFEKLFNTEDLLVSFDAVNVSLPNRRDLPPVKPWAHQDQDPLRPGFRCIQGFVNLNPCGDNDGGLMVLKGGHLVSKEYHEAFKNEEQEFRWTNEMYLFKDTGLKWLEEKGLEWVKVNCGPGDLVLWDSRAPHYNVAPTGDMARFVVYTAYAPVSTATKEDLIQKKWLFENTKGHSHWPQGFQPFVEQFIAPKRNGELDPHNNWTPRQKPVLSERAFKLTGIPYLEAMS</sequence>
<dbReference type="Pfam" id="PF05721">
    <property type="entry name" value="PhyH"/>
    <property type="match status" value="1"/>
</dbReference>
<dbReference type="AlphaFoldDB" id="A0A2T0AEV2"/>
<name>A0A2T0AEV2_RHOTO</name>
<dbReference type="PANTHER" id="PTHR31630">
    <property type="entry name" value="PHYTANOYL-COA DIOXYGENASE-RELATED-RELATED"/>
    <property type="match status" value="1"/>
</dbReference>
<proteinExistence type="predicted"/>
<dbReference type="OrthoDB" id="445007at2759"/>
<dbReference type="SUPFAM" id="SSF51197">
    <property type="entry name" value="Clavaminate synthase-like"/>
    <property type="match status" value="1"/>
</dbReference>
<organism evidence="2 3">
    <name type="scientific">Rhodotorula toruloides</name>
    <name type="common">Yeast</name>
    <name type="synonym">Rhodosporidium toruloides</name>
    <dbReference type="NCBI Taxonomy" id="5286"/>
    <lineage>
        <taxon>Eukaryota</taxon>
        <taxon>Fungi</taxon>
        <taxon>Dikarya</taxon>
        <taxon>Basidiomycota</taxon>
        <taxon>Pucciniomycotina</taxon>
        <taxon>Microbotryomycetes</taxon>
        <taxon>Sporidiobolales</taxon>
        <taxon>Sporidiobolaceae</taxon>
        <taxon>Rhodotorula</taxon>
    </lineage>
</organism>
<protein>
    <recommendedName>
        <fullName evidence="4">Phytanoyl-CoA dioxygenase</fullName>
    </recommendedName>
</protein>
<gene>
    <name evidence="2" type="ORF">AAT19DRAFT_11964</name>
</gene>
<reference evidence="2 3" key="1">
    <citation type="journal article" date="2018" name="Elife">
        <title>Functional genomics of lipid metabolism in the oleaginous yeast Rhodosporidium toruloides.</title>
        <authorList>
            <person name="Coradetti S.T."/>
            <person name="Pinel D."/>
            <person name="Geiselman G."/>
            <person name="Ito M."/>
            <person name="Mondo S."/>
            <person name="Reilly M.C."/>
            <person name="Cheng Y.F."/>
            <person name="Bauer S."/>
            <person name="Grigoriev I."/>
            <person name="Gladden J.M."/>
            <person name="Simmons B.A."/>
            <person name="Brem R."/>
            <person name="Arkin A.P."/>
            <person name="Skerker J.M."/>
        </authorList>
    </citation>
    <scope>NUCLEOTIDE SEQUENCE [LARGE SCALE GENOMIC DNA]</scope>
    <source>
        <strain evidence="2 3">NBRC 0880</strain>
    </source>
</reference>
<evidence type="ECO:0000256" key="1">
    <source>
        <dbReference type="SAM" id="MobiDB-lite"/>
    </source>
</evidence>